<dbReference type="Proteomes" id="UP001243375">
    <property type="component" value="Unassembled WGS sequence"/>
</dbReference>
<sequence length="999" mass="110947">MPLAQAIPQPPPKPIIGNLRDVDPSLGTLSIVRLLQRYGEIVQLDILGHQRLFVGSQRLVHELSDQKRFSKKVVAALEEVRHLAGDGLFTAYTEEPSWEIAHRILVPAFGPLSIREMYPGMVDIADQLINKWHRFGDAKIDVVSDFTKLTLDNPPAFVEAMSRALKASGERVRRLPGTSMFYRSADRQFEEDVKLQHQIADDVIRNRVDHPSDHDDLLNKMLTGKDPKTVAQSHINWLPVKAHNTLCREGHETTSGMLSFLFYWLLKTPRAYQAIRSEVDAVCGSEPVKVEHLQKLKYIDASLKETLRLNPTAPAWTVAPLKDEVLADGQYHVKQGQPIAVILDSLHRDPMVWGADAEDFRPHNISYELKIKTSLTVKPADFYMHATTRKDMLLDPTTVGSSIPVAKASHDQVSVDGAHASGATNDGHTNVYIYYGSNAGTCKAFAYHFLDAAKVHGCKGEIAVLNKIANGAVPTDGPVIIVTASYEGHPTDDAGYFVEYIKTAKANALSGVKYAVFGCGHPDWASTFMAIPGYIDSRFSELGAERLCGRGEGDASKADLFEEYEKWEDDLWRKLQSSYLNVAAPDADIKKQQRLRAEIDSTHRQNLLRYEFMQSVKVISNEIISKGDIQMKRHVVLELPEEASYRAGDYLGILPTTPLPVVIRALVRLQLHVDDVVTLKGTSGGGTLPIDTPVSAPSLFAEYFELEQPATIKQIKSLAERSTEEETKLALDRYAQPEVYEAEISAKRVSVLALLEEFPQLPISVSEYIEMLPSIKMRQYSISSSPLDVPNRVSLTISVLDAPHLSGRGERYYGTATHFLSKLRPGARIHAAVRPSHEGFHPPADPVVPMLMACAGTGIAPFRSFVQERALQKASGREVGPALLFYGCRSPDTDLLYDVEMAEWQRQGVVSVRHAFSRASDQSENCKYVQDRIWHDRKEVQALFQGGARVYVCGSAQIAQSLQSTTVKILAEGRGISEQEAAEIYDSLKSSRFSLDVFG</sequence>
<name>A0ACC2WRM8_9TREE</name>
<comment type="caution">
    <text evidence="1">The sequence shown here is derived from an EMBL/GenBank/DDBJ whole genome shotgun (WGS) entry which is preliminary data.</text>
</comment>
<reference evidence="1" key="1">
    <citation type="submission" date="2023-04" db="EMBL/GenBank/DDBJ databases">
        <title>Draft Genome sequencing of Naganishia species isolated from polar environments using Oxford Nanopore Technology.</title>
        <authorList>
            <person name="Leo P."/>
            <person name="Venkateswaran K."/>
        </authorList>
    </citation>
    <scope>NUCLEOTIDE SEQUENCE</scope>
    <source>
        <strain evidence="1">MNA-CCFEE 5425</strain>
    </source>
</reference>
<accession>A0ACC2WRM8</accession>
<proteinExistence type="predicted"/>
<protein>
    <submittedName>
        <fullName evidence="1">Uncharacterized protein</fullName>
    </submittedName>
</protein>
<keyword evidence="2" id="KW-1185">Reference proteome</keyword>
<organism evidence="1 2">
    <name type="scientific">Naganishia vaughanmartiniae</name>
    <dbReference type="NCBI Taxonomy" id="1424756"/>
    <lineage>
        <taxon>Eukaryota</taxon>
        <taxon>Fungi</taxon>
        <taxon>Dikarya</taxon>
        <taxon>Basidiomycota</taxon>
        <taxon>Agaricomycotina</taxon>
        <taxon>Tremellomycetes</taxon>
        <taxon>Filobasidiales</taxon>
        <taxon>Filobasidiaceae</taxon>
        <taxon>Naganishia</taxon>
    </lineage>
</organism>
<gene>
    <name evidence="1" type="ORF">QFC22_005856</name>
</gene>
<evidence type="ECO:0000313" key="1">
    <source>
        <dbReference type="EMBL" id="KAJ9114036.1"/>
    </source>
</evidence>
<dbReference type="EMBL" id="JASBWU010000020">
    <property type="protein sequence ID" value="KAJ9114036.1"/>
    <property type="molecule type" value="Genomic_DNA"/>
</dbReference>
<evidence type="ECO:0000313" key="2">
    <source>
        <dbReference type="Proteomes" id="UP001243375"/>
    </source>
</evidence>